<dbReference type="GO" id="GO:0043332">
    <property type="term" value="C:mating projection tip"/>
    <property type="evidence" value="ECO:0007669"/>
    <property type="project" value="TreeGrafter"/>
</dbReference>
<dbReference type="Proteomes" id="UP000310685">
    <property type="component" value="Unassembled WGS sequence"/>
</dbReference>
<dbReference type="EMBL" id="SPRX01000003">
    <property type="protein sequence ID" value="TIC69466.1"/>
    <property type="molecule type" value="Genomic_DNA"/>
</dbReference>
<dbReference type="InterPro" id="IPR001849">
    <property type="entry name" value="PH_domain"/>
</dbReference>
<dbReference type="GO" id="GO:0005737">
    <property type="term" value="C:cytoplasm"/>
    <property type="evidence" value="ECO:0007669"/>
    <property type="project" value="TreeGrafter"/>
</dbReference>
<dbReference type="Proteomes" id="UP000310708">
    <property type="component" value="Unassembled WGS sequence"/>
</dbReference>
<feature type="region of interest" description="Disordered" evidence="1">
    <location>
        <begin position="552"/>
        <end position="596"/>
    </location>
</feature>
<gene>
    <name evidence="6" type="ORF">E3Q01_00361</name>
    <name evidence="7" type="ORF">E3Q02_00730</name>
    <name evidence="5" type="ORF">E3Q17_00315</name>
    <name evidence="4" type="ORF">E3Q22_01048</name>
</gene>
<evidence type="ECO:0000313" key="7">
    <source>
        <dbReference type="EMBL" id="TIC69881.1"/>
    </source>
</evidence>
<protein>
    <recommendedName>
        <fullName evidence="12">DH domain-containing protein</fullName>
    </recommendedName>
</protein>
<evidence type="ECO:0008006" key="12">
    <source>
        <dbReference type="Google" id="ProtNLM"/>
    </source>
</evidence>
<dbReference type="InterPro" id="IPR000219">
    <property type="entry name" value="DH_dom"/>
</dbReference>
<evidence type="ECO:0000259" key="2">
    <source>
        <dbReference type="PROSITE" id="PS50010"/>
    </source>
</evidence>
<dbReference type="PANTHER" id="PTHR47339">
    <property type="entry name" value="CELL DIVISION CONTROL PROTEIN 24"/>
    <property type="match status" value="1"/>
</dbReference>
<dbReference type="InterPro" id="IPR035899">
    <property type="entry name" value="DBL_dom_sf"/>
</dbReference>
<dbReference type="GO" id="GO:0031106">
    <property type="term" value="P:septin ring organization"/>
    <property type="evidence" value="ECO:0007669"/>
    <property type="project" value="TreeGrafter"/>
</dbReference>
<organism evidence="4 10">
    <name type="scientific">Wallemia mellicola</name>
    <dbReference type="NCBI Taxonomy" id="1708541"/>
    <lineage>
        <taxon>Eukaryota</taxon>
        <taxon>Fungi</taxon>
        <taxon>Dikarya</taxon>
        <taxon>Basidiomycota</taxon>
        <taxon>Wallemiomycotina</taxon>
        <taxon>Wallemiomycetes</taxon>
        <taxon>Wallemiales</taxon>
        <taxon>Wallemiaceae</taxon>
        <taxon>Wallemia</taxon>
    </lineage>
</organism>
<dbReference type="SUPFAM" id="SSF54277">
    <property type="entry name" value="CAD &amp; PB1 domains"/>
    <property type="match status" value="1"/>
</dbReference>
<dbReference type="Proteomes" id="UP000307169">
    <property type="component" value="Unassembled WGS sequence"/>
</dbReference>
<dbReference type="InterPro" id="IPR033511">
    <property type="entry name" value="Cdc24/Scd1_PH_dom"/>
</dbReference>
<dbReference type="EMBL" id="SPRC01000007">
    <property type="protein sequence ID" value="TIB81461.1"/>
    <property type="molecule type" value="Genomic_DNA"/>
</dbReference>
<accession>A0A4T0PT01</accession>
<evidence type="ECO:0000256" key="1">
    <source>
        <dbReference type="SAM" id="MobiDB-lite"/>
    </source>
</evidence>
<comment type="caution">
    <text evidence="4">The sequence shown here is derived from an EMBL/GenBank/DDBJ whole genome shotgun (WGS) entry which is preliminary data.</text>
</comment>
<dbReference type="Gene3D" id="3.10.20.90">
    <property type="entry name" value="Phosphatidylinositol 3-kinase Catalytic Subunit, Chain A, domain 1"/>
    <property type="match status" value="1"/>
</dbReference>
<dbReference type="GO" id="GO:0030010">
    <property type="term" value="P:establishment of cell polarity"/>
    <property type="evidence" value="ECO:0007669"/>
    <property type="project" value="TreeGrafter"/>
</dbReference>
<dbReference type="Gene3D" id="1.20.900.10">
    <property type="entry name" value="Dbl homology (DH) domain"/>
    <property type="match status" value="1"/>
</dbReference>
<dbReference type="CDD" id="cd05992">
    <property type="entry name" value="PB1"/>
    <property type="match status" value="1"/>
</dbReference>
<dbReference type="GO" id="GO:0005085">
    <property type="term" value="F:guanyl-nucleotide exchange factor activity"/>
    <property type="evidence" value="ECO:0007669"/>
    <property type="project" value="InterPro"/>
</dbReference>
<feature type="compositionally biased region" description="Low complexity" evidence="1">
    <location>
        <begin position="563"/>
        <end position="589"/>
    </location>
</feature>
<dbReference type="Pfam" id="PF06395">
    <property type="entry name" value="CDC24"/>
    <property type="match status" value="1"/>
</dbReference>
<dbReference type="Pfam" id="PF00621">
    <property type="entry name" value="RhoGEF"/>
    <property type="match status" value="1"/>
</dbReference>
<evidence type="ECO:0000313" key="11">
    <source>
        <dbReference type="Proteomes" id="UP000310708"/>
    </source>
</evidence>
<feature type="domain" description="PB1" evidence="3">
    <location>
        <begin position="872"/>
        <end position="975"/>
    </location>
</feature>
<evidence type="ECO:0000313" key="6">
    <source>
        <dbReference type="EMBL" id="TIC69466.1"/>
    </source>
</evidence>
<dbReference type="SUPFAM" id="SSF50729">
    <property type="entry name" value="PH domain-like"/>
    <property type="match status" value="1"/>
</dbReference>
<dbReference type="InterPro" id="IPR053793">
    <property type="entry name" value="PB1-like"/>
</dbReference>
<evidence type="ECO:0000313" key="4">
    <source>
        <dbReference type="EMBL" id="TIB81461.1"/>
    </source>
</evidence>
<dbReference type="GO" id="GO:0005634">
    <property type="term" value="C:nucleus"/>
    <property type="evidence" value="ECO:0007669"/>
    <property type="project" value="TreeGrafter"/>
</dbReference>
<name>A0A4T0PT01_9BASI</name>
<feature type="compositionally biased region" description="Polar residues" evidence="1">
    <location>
        <begin position="698"/>
        <end position="734"/>
    </location>
</feature>
<evidence type="ECO:0000313" key="8">
    <source>
        <dbReference type="Proteomes" id="UP000307169"/>
    </source>
</evidence>
<feature type="region of interest" description="Disordered" evidence="1">
    <location>
        <begin position="618"/>
        <end position="867"/>
    </location>
</feature>
<feature type="compositionally biased region" description="Low complexity" evidence="1">
    <location>
        <begin position="838"/>
        <end position="854"/>
    </location>
</feature>
<dbReference type="Pfam" id="PF15411">
    <property type="entry name" value="PH_10"/>
    <property type="match status" value="1"/>
</dbReference>
<dbReference type="CDD" id="cd00160">
    <property type="entry name" value="RhoGEF"/>
    <property type="match status" value="1"/>
</dbReference>
<dbReference type="GO" id="GO:0000935">
    <property type="term" value="C:division septum"/>
    <property type="evidence" value="ECO:0007669"/>
    <property type="project" value="TreeGrafter"/>
</dbReference>
<evidence type="ECO:0000313" key="5">
    <source>
        <dbReference type="EMBL" id="TIC04693.1"/>
    </source>
</evidence>
<dbReference type="AlphaFoldDB" id="A0A4T0PT01"/>
<dbReference type="SUPFAM" id="SSF48065">
    <property type="entry name" value="DBL homology domain (DH-domain)"/>
    <property type="match status" value="1"/>
</dbReference>
<dbReference type="SMART" id="SM00325">
    <property type="entry name" value="RhoGEF"/>
    <property type="match status" value="1"/>
</dbReference>
<feature type="compositionally biased region" description="Polar residues" evidence="1">
    <location>
        <begin position="666"/>
        <end position="675"/>
    </location>
</feature>
<evidence type="ECO:0000259" key="3">
    <source>
        <dbReference type="PROSITE" id="PS51745"/>
    </source>
</evidence>
<dbReference type="PROSITE" id="PS50010">
    <property type="entry name" value="DH_2"/>
    <property type="match status" value="1"/>
</dbReference>
<feature type="compositionally biased region" description="Basic and acidic residues" evidence="1">
    <location>
        <begin position="781"/>
        <end position="790"/>
    </location>
</feature>
<dbReference type="InterPro" id="IPR053026">
    <property type="entry name" value="CDC42_GEF"/>
</dbReference>
<dbReference type="SMART" id="SM00666">
    <property type="entry name" value="PB1"/>
    <property type="match status" value="1"/>
</dbReference>
<dbReference type="Proteomes" id="UP000309601">
    <property type="component" value="Unassembled WGS sequence"/>
</dbReference>
<feature type="compositionally biased region" description="Low complexity" evidence="1">
    <location>
        <begin position="634"/>
        <end position="653"/>
    </location>
</feature>
<proteinExistence type="predicted"/>
<feature type="domain" description="DH" evidence="2">
    <location>
        <begin position="191"/>
        <end position="367"/>
    </location>
</feature>
<evidence type="ECO:0000313" key="9">
    <source>
        <dbReference type="Proteomes" id="UP000309601"/>
    </source>
</evidence>
<dbReference type="PANTHER" id="PTHR47339:SF1">
    <property type="entry name" value="CELL DIVISION CONTROL PROTEIN 24"/>
    <property type="match status" value="1"/>
</dbReference>
<dbReference type="CDD" id="cd13246">
    <property type="entry name" value="PH_Scd1"/>
    <property type="match status" value="1"/>
</dbReference>
<feature type="compositionally biased region" description="Polar residues" evidence="1">
    <location>
        <begin position="743"/>
        <end position="780"/>
    </location>
</feature>
<evidence type="ECO:0000313" key="10">
    <source>
        <dbReference type="Proteomes" id="UP000310685"/>
    </source>
</evidence>
<dbReference type="InterPro" id="IPR011993">
    <property type="entry name" value="PH-like_dom_sf"/>
</dbReference>
<sequence length="975" mass="109245">MSTSTTTARKKSINQQDHTQIEQPVASKSQINRSPLQTQSVYQRCLLLRSRLLRVEGFSMFLDSVHSTNCVNLLWECFKLGNSLCHLFNQLGLEQQLEVSDNYDINKQSICKKGVARFIISCKLLGDTTTGWTSDDLFTVTDLYKQDTSGFIRVLHTVNLVLNELDKRGKLIEVTPTQTDDAPILQSTNQSRVKITQELIESERKFIMDMELLQSFSNEIRQSNIFSHDTHHSIFTNLHALVDFQRRVQISLEEAFEVDQSGGIGLWGKAFTDHEQDWLVYAPFVINYNHANQIVLEQADAIQNGTPSGLSHYEVQALLIKPTQRVCKYHMFLDEIRRKTDEESPSYSDLSNGYDAMKRVTGEINELQRQKENVEKCQILVNRVEDWKGHHIGSFGNLVIEDMFNVNKNQVDREYHVFLFEKILLCCKEVPENRNQNGSDKGGKERKPSKSNSLLKRKDSSFHQFDPLRRNIPLQLKGRIYLNNVTHVIPYFRDIQPGSHNLEVWWRGDDDLESFTLKCRTSEQLELWKAALDKQLGQVAIRKQAMEDAIARGEMPSSARKQSVSSAGSHSYSASSRRPSGQQSSQWPQTPILDTNLISPMSNVSMEDKIPSPIYPASARQQRAKTEDSNAHSFQQWKLQQQQQFPPRSVSQQGLNLSAGAERALRSQSSKSALRQTPVGAPPVPSVSAAMAKAGSLASPSTQPQLSPHNRNRSLSSPNTYTQQNPFDEQNGTMQPPPLPHNPISSQSMHTVSSNSSFVGLSNAHQQMVAKQQHMAQQQAPHEDELHDGSKVSLGAGSYSEAPTQRSWVSKRFSESSTLTNSSQDSSAGDKRKVAPISTSTNSTSSSLASSPNNDNPPTPTTYSNGGLLSDKMKVKVRYNEDLFVLNLPPSIDHSSLVTQIARKVRLCTGFRSHLPYSDNLVTSANDTDDGLITFKLKWIDEEGDQILVLGDEDVGMAMDWAKNQGGGAVELIVT</sequence>
<dbReference type="EMBL" id="SPRH01000002">
    <property type="protein sequence ID" value="TIC04693.1"/>
    <property type="molecule type" value="Genomic_DNA"/>
</dbReference>
<dbReference type="SMART" id="SM00233">
    <property type="entry name" value="PH"/>
    <property type="match status" value="1"/>
</dbReference>
<feature type="region of interest" description="Disordered" evidence="1">
    <location>
        <begin position="1"/>
        <end position="32"/>
    </location>
</feature>
<dbReference type="InterPro" id="IPR010481">
    <property type="entry name" value="Cdc24/Scd1_N"/>
</dbReference>
<dbReference type="Gene3D" id="2.30.29.30">
    <property type="entry name" value="Pleckstrin-homology domain (PH domain)/Phosphotyrosine-binding domain (PTB)"/>
    <property type="match status" value="1"/>
</dbReference>
<feature type="region of interest" description="Disordered" evidence="1">
    <location>
        <begin position="434"/>
        <end position="456"/>
    </location>
</feature>
<reference evidence="8 9" key="1">
    <citation type="submission" date="2019-03" db="EMBL/GenBank/DDBJ databases">
        <title>Sequencing 25 genomes of Wallemia mellicola.</title>
        <authorList>
            <person name="Gostincar C."/>
        </authorList>
    </citation>
    <scope>NUCLEOTIDE SEQUENCE [LARGE SCALE GENOMIC DNA]</scope>
    <source>
        <strain evidence="5 8">EXF-1262</strain>
        <strain evidence="7 9">EXF-1274</strain>
        <strain evidence="4 10">EXF-6152</strain>
        <strain evidence="6 11">EXF-757</strain>
    </source>
</reference>
<feature type="compositionally biased region" description="Low complexity" evidence="1">
    <location>
        <begin position="815"/>
        <end position="827"/>
    </location>
</feature>
<dbReference type="PROSITE" id="PS51745">
    <property type="entry name" value="PB1"/>
    <property type="match status" value="1"/>
</dbReference>
<dbReference type="EMBL" id="SPRW01000005">
    <property type="protein sequence ID" value="TIC69881.1"/>
    <property type="molecule type" value="Genomic_DNA"/>
</dbReference>
<dbReference type="InterPro" id="IPR000270">
    <property type="entry name" value="PB1_dom"/>
</dbReference>